<accession>A0ACB8NEE3</accession>
<reference evidence="2" key="1">
    <citation type="journal article" date="2023" name="Hortic. Res.">
        <title>A chromosome-level phased genome enabling allele-level studies in sweet orange: a case study on citrus Huanglongbing tolerance.</title>
        <authorList>
            <person name="Wu B."/>
            <person name="Yu Q."/>
            <person name="Deng Z."/>
            <person name="Duan Y."/>
            <person name="Luo F."/>
            <person name="Gmitter F. Jr."/>
        </authorList>
    </citation>
    <scope>NUCLEOTIDE SEQUENCE [LARGE SCALE GENOMIC DNA]</scope>
    <source>
        <strain evidence="2">cv. Valencia</strain>
    </source>
</reference>
<sequence length="522" mass="55546">MSQQSQGTTLFSPADPPTKRKRGRPRKDDSQIQGESSPVMPGSDCMKKNKQIVSASNPAIDDMVGQMVSGVIEGSFDAGYLLNVKVGDTDTQLRGVVFLPGRFTPITAANDVAPNARMYRRKEIPIPVQNLQTQHHDFVPPSEQINKQATESKMEAPKSPDQVPPHEVQSAIPTAGENQSDSAMTPSADKLPMNEAGPSSEEKVVVQKIIESGLENQTASIMAQLKHDKVVKQGQIQQDNVMDVEACKELEPAPAQSEPVSAPLADLIPCSENVNQEPQVEHQPLSSDPKPSDLVNEDVKSLNIEDSQTAALTKPESLSSEPIGIGLLMDNPNLGCNQTPLSAEPKSISTQPMGTQIIIEKQDSPRKYMPEDALLELANKTIEGDETSLPVGKAANITSGDYVSSLPVGEAANITAGSYDISLPVGEAANITAGSYDTSLSVGEVANITAGGTYSAPMTNALVMMFGGEAISTEAELGTEESVLPRIIDTQICSSSPGANNDVDPDLKPHNNDGDPYLKPHI</sequence>
<keyword evidence="2" id="KW-1185">Reference proteome</keyword>
<dbReference type="Proteomes" id="UP000829398">
    <property type="component" value="Chromosome 2"/>
</dbReference>
<evidence type="ECO:0000313" key="2">
    <source>
        <dbReference type="Proteomes" id="UP000829398"/>
    </source>
</evidence>
<comment type="caution">
    <text evidence="1">The sequence shown here is derived from an EMBL/GenBank/DDBJ whole genome shotgun (WGS) entry which is preliminary data.</text>
</comment>
<protein>
    <submittedName>
        <fullName evidence="1">Uncharacterized protein</fullName>
    </submittedName>
</protein>
<organism evidence="1 2">
    <name type="scientific">Citrus sinensis</name>
    <name type="common">Sweet orange</name>
    <name type="synonym">Citrus aurantium var. sinensis</name>
    <dbReference type="NCBI Taxonomy" id="2711"/>
    <lineage>
        <taxon>Eukaryota</taxon>
        <taxon>Viridiplantae</taxon>
        <taxon>Streptophyta</taxon>
        <taxon>Embryophyta</taxon>
        <taxon>Tracheophyta</taxon>
        <taxon>Spermatophyta</taxon>
        <taxon>Magnoliopsida</taxon>
        <taxon>eudicotyledons</taxon>
        <taxon>Gunneridae</taxon>
        <taxon>Pentapetalae</taxon>
        <taxon>rosids</taxon>
        <taxon>malvids</taxon>
        <taxon>Sapindales</taxon>
        <taxon>Rutaceae</taxon>
        <taxon>Aurantioideae</taxon>
        <taxon>Citrus</taxon>
    </lineage>
</organism>
<proteinExistence type="predicted"/>
<evidence type="ECO:0000313" key="1">
    <source>
        <dbReference type="EMBL" id="KAH9796380.1"/>
    </source>
</evidence>
<dbReference type="EMBL" id="CM039171">
    <property type="protein sequence ID" value="KAH9796380.1"/>
    <property type="molecule type" value="Genomic_DNA"/>
</dbReference>
<gene>
    <name evidence="1" type="ORF">KPL71_005512</name>
</gene>
<name>A0ACB8NEE3_CITSI</name>